<accession>A0ABQ4L037</accession>
<sequence length="60" mass="6735">MLYKIGNLEKRKMIPEEAVLQPPQGSGLYPRRGARRWPPQSATSCTSAGSERDVLSLRLH</sequence>
<reference evidence="2 3" key="1">
    <citation type="submission" date="2021-03" db="EMBL/GenBank/DDBJ databases">
        <title>Antimicrobial resistance genes in bacteria isolated from Japanese honey, and their potential for conferring macrolide and lincosamide resistance in the American foulbrood pathogen Paenibacillus larvae.</title>
        <authorList>
            <person name="Okamoto M."/>
            <person name="Kumagai M."/>
            <person name="Kanamori H."/>
            <person name="Takamatsu D."/>
        </authorList>
    </citation>
    <scope>NUCLEOTIDE SEQUENCE [LARGE SCALE GENOMIC DNA]</scope>
    <source>
        <strain evidence="2 3">J6TS1</strain>
    </source>
</reference>
<dbReference type="EMBL" id="BORJ01000010">
    <property type="protein sequence ID" value="GIN97636.1"/>
    <property type="molecule type" value="Genomic_DNA"/>
</dbReference>
<dbReference type="Proteomes" id="UP000680670">
    <property type="component" value="Unassembled WGS sequence"/>
</dbReference>
<evidence type="ECO:0000313" key="3">
    <source>
        <dbReference type="Proteomes" id="UP000680670"/>
    </source>
</evidence>
<evidence type="ECO:0000313" key="2">
    <source>
        <dbReference type="EMBL" id="GIN97636.1"/>
    </source>
</evidence>
<proteinExistence type="predicted"/>
<feature type="compositionally biased region" description="Basic and acidic residues" evidence="1">
    <location>
        <begin position="50"/>
        <end position="60"/>
    </location>
</feature>
<organism evidence="2 3">
    <name type="scientific">Siminovitchia terrae</name>
    <name type="common">Bacillus terrae</name>
    <dbReference type="NCBI Taxonomy" id="1914933"/>
    <lineage>
        <taxon>Bacteria</taxon>
        <taxon>Bacillati</taxon>
        <taxon>Bacillota</taxon>
        <taxon>Bacilli</taxon>
        <taxon>Bacillales</taxon>
        <taxon>Bacillaceae</taxon>
        <taxon>Siminovitchia</taxon>
    </lineage>
</organism>
<keyword evidence="3" id="KW-1185">Reference proteome</keyword>
<name>A0ABQ4L037_SIMTE</name>
<feature type="compositionally biased region" description="Polar residues" evidence="1">
    <location>
        <begin position="40"/>
        <end position="49"/>
    </location>
</feature>
<evidence type="ECO:0000256" key="1">
    <source>
        <dbReference type="SAM" id="MobiDB-lite"/>
    </source>
</evidence>
<feature type="region of interest" description="Disordered" evidence="1">
    <location>
        <begin position="16"/>
        <end position="60"/>
    </location>
</feature>
<protein>
    <submittedName>
        <fullName evidence="2">Uncharacterized protein</fullName>
    </submittedName>
</protein>
<gene>
    <name evidence="2" type="ORF">J6TS1_35060</name>
</gene>
<comment type="caution">
    <text evidence="2">The sequence shown here is derived from an EMBL/GenBank/DDBJ whole genome shotgun (WGS) entry which is preliminary data.</text>
</comment>